<dbReference type="InterPro" id="IPR003960">
    <property type="entry name" value="ATPase_AAA_CS"/>
</dbReference>
<dbReference type="SMART" id="SM00382">
    <property type="entry name" value="AAA"/>
    <property type="match status" value="1"/>
</dbReference>
<dbReference type="InterPro" id="IPR045199">
    <property type="entry name" value="ATAD2-like"/>
</dbReference>
<dbReference type="Proteomes" id="UP000355283">
    <property type="component" value="Unassembled WGS sequence"/>
</dbReference>
<feature type="compositionally biased region" description="Basic and acidic residues" evidence="10">
    <location>
        <begin position="1409"/>
        <end position="1434"/>
    </location>
</feature>
<dbReference type="FunFam" id="1.10.8.60:FF:000016">
    <property type="entry name" value="ATPase family AAA domain-containing protein 2B"/>
    <property type="match status" value="1"/>
</dbReference>
<dbReference type="InterPro" id="IPR013083">
    <property type="entry name" value="Znf_RING/FYVE/PHD"/>
</dbReference>
<dbReference type="GO" id="GO:0042393">
    <property type="term" value="F:histone binding"/>
    <property type="evidence" value="ECO:0007669"/>
    <property type="project" value="TreeGrafter"/>
</dbReference>
<evidence type="ECO:0000313" key="13">
    <source>
        <dbReference type="EMBL" id="TFJ88680.1"/>
    </source>
</evidence>
<feature type="compositionally biased region" description="Basic and acidic residues" evidence="10">
    <location>
        <begin position="1578"/>
        <end position="1599"/>
    </location>
</feature>
<dbReference type="PROSITE" id="PS50016">
    <property type="entry name" value="ZF_PHD_2"/>
    <property type="match status" value="1"/>
</dbReference>
<feature type="compositionally biased region" description="Acidic residues" evidence="10">
    <location>
        <begin position="1509"/>
        <end position="1526"/>
    </location>
</feature>
<dbReference type="Pfam" id="PF00439">
    <property type="entry name" value="Bromodomain"/>
    <property type="match status" value="1"/>
</dbReference>
<feature type="region of interest" description="Disordered" evidence="10">
    <location>
        <begin position="814"/>
        <end position="834"/>
    </location>
</feature>
<evidence type="ECO:0000259" key="12">
    <source>
        <dbReference type="PROSITE" id="PS50016"/>
    </source>
</evidence>
<feature type="compositionally biased region" description="Low complexity" evidence="10">
    <location>
        <begin position="1546"/>
        <end position="1559"/>
    </location>
</feature>
<evidence type="ECO:0000256" key="2">
    <source>
        <dbReference type="ARBA" id="ARBA00022723"/>
    </source>
</evidence>
<sequence length="1691" mass="186019">MEERERRFQEKRHRDLRYACNLPKDDVKVEKEPTAKGNGGEHDPSPSPKRTRRGGVVGTERASLASEDDRHPDHEKRSPVVESTRVTRRSSRETVPEQTSRQIQQGDTAERKEMLSTAQPNSYRCTRSSAAMARDMQEPPRQSSRGRANAEGHGGRDRGLRREEEVEVEEEEEEREEEEEEREEEEDEEEEEDQSEREEDAAASRRAAIYRRQRAVGNSGGGGLTERYLRGRRPSLRGGNGRHREDDDLGSSGVEESSEGEEEEEEGEEGRRLRPLGRAGLAEEGRREKGRGGDRGGVPPLTASSTSPSTVSSRLRRRGRSNGASLVGVGGEDGASGRSYPRRERKAVTLFGREQEEEEARRHAQRNLARRGGGGGLEGGREGGREAYEGGRQRGQGRHPYGHWQRLEREQGGKRRARRSRGRRSQHYDSSSMSSTSSLGDGSSSSSSGSDSDAAFRRYQRGKWKEDMRSIKPINGGDEGGRGGGRAVLDSYGKRDLRRADALPVAVDTALGWRDVGGLRGHIRTLKEMVLFPLLYPEYFARFNVTPPRGVLFFGPPGTGKTLMARALASTCSQGGRHVSFFMRKGADCLSKWVGEAERQLRLLFEQARRCQPSIIFFDEIDGLAPVRSSKQDQIHASIVSTLLALMDGLDDRGHVIVIGATNRPDAVDPALRRPGRFDRELGFFLPDASARRHILDIHTQAWNPPLSVAFKNELAARTPGYCGADLKALCTEAALRALRRRYPQIYTSTEKLLIKEKEVLVLKRDFAEAMHAMAPAANRSAVSHAAALPPFLQPLLSPALALATAALEAQGVPVRPAGKEGGREGGKEDEDEDCLLEEDDTEVRAVYGIINRNKCDGCARRKGDLACCDFCAAAYHLDCIPASVPGPDLESDALWRCPGCWVKENGAEGGKEGGKEGGREEGPGSHGGERPPAPLPSPPPATWTRAPLFAPRPRLLLVGPRDMGQSVLGAALLHVLESLPLFPLDLPSLFSDASFPSPEHCLLNRLAEARKSAPSVLYLPRLEQWWRTGGREGGYSWGMREALLMGVESLPPTSSVLVLGTFEEEQGEEGQHGTEGLPEEVHRLFAPHGMIKLLPPLSTRSFPSKGDPRSSSSPSPPLEAHSILSLRPPSPSLRASFFQNLLEDLAQLPRTVEEDMRQAALRRERRLCRREEILPVAPPKRTEAAGVGGGEGGKKKEALDAAKLARRAAKAAHLRREFRICLRKILAELKKDKRYSYFSSPVDPEEVPDYYSVISHPMDLETMRCKVDAEEYETRDEFRRDVVLIRANARRYNPCGKGDGRGKVIVSAACNLLDHVDSMFHYFKMSLRYDIFKRLDRLKFGDGVGRDGTGGPEGERPGMAPGGAETREVGPTEGERKRSSRRLRGGEGGGEGGGEEEVFLELGASEKMVKVQGEKTPERLRRKVLEREGAGHGDEEEGGPGEGRAIEREEDGEGAMEQEEIGEGGSRETAEKKPRGAEEEDEAGQSASSLHKRDPDEEEEGEGKGEKEEEEVDEEEVNEEEEEGEGEGKGEELDGNEEEAKPSMRHSTSSSSLALFLSEAEKEEGEEDGGAEEAGEEGSRAEASDGEAGARRPEEVEPAKVVSPQVRILPLSAARLASLGQALREGTEGWDVERLTALRGTLCREIQDFKSALAQMPAWAKAEESDGVVHLSTDVLLDRLEMHVGVRPVF</sequence>
<dbReference type="InterPro" id="IPR019787">
    <property type="entry name" value="Znf_PHD-finger"/>
</dbReference>
<evidence type="ECO:0000256" key="9">
    <source>
        <dbReference type="PROSITE-ProRule" id="PRU00146"/>
    </source>
</evidence>
<gene>
    <name evidence="13" type="ORF">NSK_000249</name>
</gene>
<evidence type="ECO:0000256" key="1">
    <source>
        <dbReference type="ARBA" id="ARBA00006914"/>
    </source>
</evidence>
<dbReference type="GO" id="GO:0006334">
    <property type="term" value="P:nucleosome assembly"/>
    <property type="evidence" value="ECO:0007669"/>
    <property type="project" value="TreeGrafter"/>
</dbReference>
<feature type="compositionally biased region" description="Basic and acidic residues" evidence="10">
    <location>
        <begin position="281"/>
        <end position="294"/>
    </location>
</feature>
<dbReference type="InterPro" id="IPR019786">
    <property type="entry name" value="Zinc_finger_PHD-type_CS"/>
</dbReference>
<dbReference type="PROSITE" id="PS00633">
    <property type="entry name" value="BROMODOMAIN_1"/>
    <property type="match status" value="1"/>
</dbReference>
<feature type="compositionally biased region" description="Basic and acidic residues" evidence="10">
    <location>
        <begin position="818"/>
        <end position="827"/>
    </location>
</feature>
<dbReference type="Gene3D" id="1.10.8.60">
    <property type="match status" value="1"/>
</dbReference>
<feature type="compositionally biased region" description="Polar residues" evidence="10">
    <location>
        <begin position="116"/>
        <end position="129"/>
    </location>
</feature>
<feature type="region of interest" description="Disordered" evidence="10">
    <location>
        <begin position="1409"/>
        <end position="1599"/>
    </location>
</feature>
<feature type="region of interest" description="Disordered" evidence="10">
    <location>
        <begin position="1343"/>
        <end position="1397"/>
    </location>
</feature>
<dbReference type="GO" id="GO:0045815">
    <property type="term" value="P:transcription initiation-coupled chromatin remodeling"/>
    <property type="evidence" value="ECO:0007669"/>
    <property type="project" value="TreeGrafter"/>
</dbReference>
<dbReference type="InterPro" id="IPR003959">
    <property type="entry name" value="ATPase_AAA_core"/>
</dbReference>
<dbReference type="OrthoDB" id="5421at2759"/>
<feature type="compositionally biased region" description="Low complexity" evidence="10">
    <location>
        <begin position="1102"/>
        <end position="1127"/>
    </location>
</feature>
<feature type="compositionally biased region" description="Acidic residues" evidence="10">
    <location>
        <begin position="256"/>
        <end position="268"/>
    </location>
</feature>
<comment type="similarity">
    <text evidence="1">Belongs to the AAA ATPase family.</text>
</comment>
<evidence type="ECO:0000259" key="11">
    <source>
        <dbReference type="PROSITE" id="PS50014"/>
    </source>
</evidence>
<feature type="compositionally biased region" description="Gly residues" evidence="10">
    <location>
        <begin position="1343"/>
        <end position="1353"/>
    </location>
</feature>
<dbReference type="Gene3D" id="3.30.40.10">
    <property type="entry name" value="Zinc/RING finger domain, C3HC4 (zinc finger)"/>
    <property type="match status" value="1"/>
</dbReference>
<evidence type="ECO:0000256" key="6">
    <source>
        <dbReference type="ARBA" id="ARBA00022840"/>
    </source>
</evidence>
<dbReference type="SMART" id="SM00297">
    <property type="entry name" value="BROMO"/>
    <property type="match status" value="1"/>
</dbReference>
<evidence type="ECO:0008006" key="15">
    <source>
        <dbReference type="Google" id="ProtNLM"/>
    </source>
</evidence>
<name>A0A4D9DB34_9STRA</name>
<dbReference type="PROSITE" id="PS01359">
    <property type="entry name" value="ZF_PHD_1"/>
    <property type="match status" value="1"/>
</dbReference>
<organism evidence="13 14">
    <name type="scientific">Nannochloropsis salina CCMP1776</name>
    <dbReference type="NCBI Taxonomy" id="1027361"/>
    <lineage>
        <taxon>Eukaryota</taxon>
        <taxon>Sar</taxon>
        <taxon>Stramenopiles</taxon>
        <taxon>Ochrophyta</taxon>
        <taxon>Eustigmatophyceae</taxon>
        <taxon>Eustigmatales</taxon>
        <taxon>Monodopsidaceae</taxon>
        <taxon>Microchloropsis</taxon>
        <taxon>Microchloropsis salina</taxon>
    </lineage>
</organism>
<feature type="region of interest" description="Disordered" evidence="10">
    <location>
        <begin position="907"/>
        <end position="945"/>
    </location>
</feature>
<keyword evidence="6" id="KW-0067">ATP-binding</keyword>
<dbReference type="PANTHER" id="PTHR23069">
    <property type="entry name" value="AAA DOMAIN-CONTAINING"/>
    <property type="match status" value="1"/>
</dbReference>
<keyword evidence="3" id="KW-0547">Nucleotide-binding</keyword>
<dbReference type="InterPro" id="IPR018359">
    <property type="entry name" value="Bromodomain_CS"/>
</dbReference>
<dbReference type="SMART" id="SM00249">
    <property type="entry name" value="PHD"/>
    <property type="match status" value="1"/>
</dbReference>
<feature type="compositionally biased region" description="Basic residues" evidence="10">
    <location>
        <begin position="414"/>
        <end position="425"/>
    </location>
</feature>
<dbReference type="Gene3D" id="3.40.50.300">
    <property type="entry name" value="P-loop containing nucleotide triphosphate hydrolases"/>
    <property type="match status" value="1"/>
</dbReference>
<dbReference type="PROSITE" id="PS50014">
    <property type="entry name" value="BROMODOMAIN_2"/>
    <property type="match status" value="1"/>
</dbReference>
<dbReference type="GO" id="GO:0006337">
    <property type="term" value="P:nucleosome disassembly"/>
    <property type="evidence" value="ECO:0007669"/>
    <property type="project" value="TreeGrafter"/>
</dbReference>
<feature type="compositionally biased region" description="Basic and acidic residues" evidence="10">
    <location>
        <begin position="67"/>
        <end position="79"/>
    </location>
</feature>
<evidence type="ECO:0000313" key="14">
    <source>
        <dbReference type="Proteomes" id="UP000355283"/>
    </source>
</evidence>
<evidence type="ECO:0000256" key="4">
    <source>
        <dbReference type="ARBA" id="ARBA00022771"/>
    </source>
</evidence>
<feature type="compositionally biased region" description="Basic and acidic residues" evidence="10">
    <location>
        <begin position="1"/>
        <end position="44"/>
    </location>
</feature>
<dbReference type="Pfam" id="PF17862">
    <property type="entry name" value="AAA_lid_3"/>
    <property type="match status" value="1"/>
</dbReference>
<feature type="compositionally biased region" description="Basic and acidic residues" evidence="10">
    <location>
        <begin position="907"/>
        <end position="930"/>
    </location>
</feature>
<dbReference type="PRINTS" id="PR00503">
    <property type="entry name" value="BROMODOMAIN"/>
</dbReference>
<dbReference type="SUPFAM" id="SSF52540">
    <property type="entry name" value="P-loop containing nucleoside triphosphate hydrolases"/>
    <property type="match status" value="2"/>
</dbReference>
<dbReference type="Gene3D" id="1.20.920.10">
    <property type="entry name" value="Bromodomain-like"/>
    <property type="match status" value="1"/>
</dbReference>
<feature type="domain" description="PHD-type" evidence="12">
    <location>
        <begin position="853"/>
        <end position="904"/>
    </location>
</feature>
<dbReference type="InterPro" id="IPR027417">
    <property type="entry name" value="P-loop_NTPase"/>
</dbReference>
<evidence type="ECO:0000256" key="8">
    <source>
        <dbReference type="PROSITE-ProRule" id="PRU00035"/>
    </source>
</evidence>
<feature type="compositionally biased region" description="Basic and acidic residues" evidence="10">
    <location>
        <begin position="1466"/>
        <end position="1478"/>
    </location>
</feature>
<feature type="compositionally biased region" description="Pro residues" evidence="10">
    <location>
        <begin position="932"/>
        <end position="942"/>
    </location>
</feature>
<keyword evidence="2" id="KW-0479">Metal-binding</keyword>
<feature type="region of interest" description="Disordered" evidence="10">
    <location>
        <begin position="1097"/>
        <end position="1127"/>
    </location>
</feature>
<feature type="compositionally biased region" description="Polar residues" evidence="10">
    <location>
        <begin position="97"/>
        <end position="107"/>
    </location>
</feature>
<dbReference type="PROSITE" id="PS00674">
    <property type="entry name" value="AAA"/>
    <property type="match status" value="1"/>
</dbReference>
<dbReference type="EMBL" id="SDOX01000001">
    <property type="protein sequence ID" value="TFJ88680.1"/>
    <property type="molecule type" value="Genomic_DNA"/>
</dbReference>
<dbReference type="InterPro" id="IPR011011">
    <property type="entry name" value="Znf_FYVE_PHD"/>
</dbReference>
<feature type="compositionally biased region" description="Basic and acidic residues" evidence="10">
    <location>
        <begin position="148"/>
        <end position="164"/>
    </location>
</feature>
<dbReference type="InterPro" id="IPR001965">
    <property type="entry name" value="Znf_PHD"/>
</dbReference>
<evidence type="ECO:0000256" key="3">
    <source>
        <dbReference type="ARBA" id="ARBA00022741"/>
    </source>
</evidence>
<dbReference type="InterPro" id="IPR041569">
    <property type="entry name" value="AAA_lid_3"/>
</dbReference>
<keyword evidence="14" id="KW-1185">Reference proteome</keyword>
<keyword evidence="4 9" id="KW-0863">Zinc-finger</keyword>
<evidence type="ECO:0000256" key="7">
    <source>
        <dbReference type="ARBA" id="ARBA00023117"/>
    </source>
</evidence>
<feature type="compositionally biased region" description="Basic and acidic residues" evidence="10">
    <location>
        <begin position="379"/>
        <end position="392"/>
    </location>
</feature>
<feature type="compositionally biased region" description="Acidic residues" evidence="10">
    <location>
        <begin position="165"/>
        <end position="201"/>
    </location>
</feature>
<reference evidence="13 14" key="1">
    <citation type="submission" date="2019-01" db="EMBL/GenBank/DDBJ databases">
        <title>Nuclear Genome Assembly of the Microalgal Biofuel strain Nannochloropsis salina CCMP1776.</title>
        <authorList>
            <person name="Hovde B."/>
        </authorList>
    </citation>
    <scope>NUCLEOTIDE SEQUENCE [LARGE SCALE GENOMIC DNA]</scope>
    <source>
        <strain evidence="13 14">CCMP1776</strain>
    </source>
</reference>
<dbReference type="GO" id="GO:0005524">
    <property type="term" value="F:ATP binding"/>
    <property type="evidence" value="ECO:0007669"/>
    <property type="project" value="UniProtKB-KW"/>
</dbReference>
<keyword evidence="7 8" id="KW-0103">Bromodomain</keyword>
<dbReference type="SUPFAM" id="SSF57903">
    <property type="entry name" value="FYVE/PHD zinc finger"/>
    <property type="match status" value="1"/>
</dbReference>
<dbReference type="GO" id="GO:0003682">
    <property type="term" value="F:chromatin binding"/>
    <property type="evidence" value="ECO:0007669"/>
    <property type="project" value="TreeGrafter"/>
</dbReference>
<evidence type="ECO:0000256" key="5">
    <source>
        <dbReference type="ARBA" id="ARBA00022833"/>
    </source>
</evidence>
<dbReference type="InterPro" id="IPR001487">
    <property type="entry name" value="Bromodomain"/>
</dbReference>
<feature type="domain" description="Bromo" evidence="11">
    <location>
        <begin position="1231"/>
        <end position="1294"/>
    </location>
</feature>
<feature type="compositionally biased region" description="Low complexity" evidence="10">
    <location>
        <begin position="429"/>
        <end position="453"/>
    </location>
</feature>
<feature type="compositionally biased region" description="Basic and acidic residues" evidence="10">
    <location>
        <begin position="1527"/>
        <end position="1543"/>
    </location>
</feature>
<feature type="region of interest" description="Disordered" evidence="10">
    <location>
        <begin position="467"/>
        <end position="487"/>
    </location>
</feature>
<dbReference type="SUPFAM" id="SSF47370">
    <property type="entry name" value="Bromodomain"/>
    <property type="match status" value="1"/>
</dbReference>
<keyword evidence="5" id="KW-0862">Zinc</keyword>
<dbReference type="Pfam" id="PF00004">
    <property type="entry name" value="AAA"/>
    <property type="match status" value="1"/>
</dbReference>
<dbReference type="GO" id="GO:0016887">
    <property type="term" value="F:ATP hydrolysis activity"/>
    <property type="evidence" value="ECO:0007669"/>
    <property type="project" value="InterPro"/>
</dbReference>
<feature type="compositionally biased region" description="Acidic residues" evidence="10">
    <location>
        <begin position="1562"/>
        <end position="1577"/>
    </location>
</feature>
<protein>
    <recommendedName>
        <fullName evidence="15">Bromo domain-containing protein</fullName>
    </recommendedName>
</protein>
<feature type="compositionally biased region" description="Acidic residues" evidence="10">
    <location>
        <begin position="1449"/>
        <end position="1463"/>
    </location>
</feature>
<comment type="caution">
    <text evidence="13">The sequence shown here is derived from an EMBL/GenBank/DDBJ whole genome shotgun (WGS) entry which is preliminary data.</text>
</comment>
<proteinExistence type="inferred from homology"/>
<dbReference type="FunFam" id="3.40.50.300:FF:000061">
    <property type="entry name" value="ATPase family, AAA domain-containing 2"/>
    <property type="match status" value="1"/>
</dbReference>
<feature type="region of interest" description="Disordered" evidence="10">
    <location>
        <begin position="1"/>
        <end position="455"/>
    </location>
</feature>
<feature type="compositionally biased region" description="Low complexity" evidence="10">
    <location>
        <begin position="297"/>
        <end position="313"/>
    </location>
</feature>
<dbReference type="InterPro" id="IPR036427">
    <property type="entry name" value="Bromodomain-like_sf"/>
</dbReference>
<accession>A0A4D9DB34</accession>
<dbReference type="PANTHER" id="PTHR23069:SF0">
    <property type="entry name" value="TAT-BINDING HOMOLOG 7"/>
    <property type="match status" value="1"/>
</dbReference>
<dbReference type="InterPro" id="IPR003593">
    <property type="entry name" value="AAA+_ATPase"/>
</dbReference>
<dbReference type="GO" id="GO:0005634">
    <property type="term" value="C:nucleus"/>
    <property type="evidence" value="ECO:0007669"/>
    <property type="project" value="TreeGrafter"/>
</dbReference>
<evidence type="ECO:0000256" key="10">
    <source>
        <dbReference type="SAM" id="MobiDB-lite"/>
    </source>
</evidence>
<feature type="compositionally biased region" description="Basic and acidic residues" evidence="10">
    <location>
        <begin position="1366"/>
        <end position="1378"/>
    </location>
</feature>
<dbReference type="GO" id="GO:0008270">
    <property type="term" value="F:zinc ion binding"/>
    <property type="evidence" value="ECO:0007669"/>
    <property type="project" value="UniProtKB-KW"/>
</dbReference>